<sequence>MTEKYFECLESFTNDPSEGTVVSRSARGRALAAQSHRKLDQSSCLAPSIVLGSGRSSCLALGGRLLALPTQPLPPGGHSLSVGRDACTTMLQYSVGKKMEVDDTGLYRIA</sequence>
<protein>
    <submittedName>
        <fullName evidence="1">KLTH0D16676p</fullName>
    </submittedName>
</protein>
<reference evidence="1 2" key="1">
    <citation type="journal article" date="2009" name="Genome Res.">
        <title>Comparative genomics of protoploid Saccharomycetaceae.</title>
        <authorList>
            <consortium name="The Genolevures Consortium"/>
            <person name="Souciet J.-L."/>
            <person name="Dujon B."/>
            <person name="Gaillardin C."/>
            <person name="Johnston M."/>
            <person name="Baret P.V."/>
            <person name="Cliften P."/>
            <person name="Sherman D.J."/>
            <person name="Weissenbach J."/>
            <person name="Westhof E."/>
            <person name="Wincker P."/>
            <person name="Jubin C."/>
            <person name="Poulain J."/>
            <person name="Barbe V."/>
            <person name="Segurens B."/>
            <person name="Artiguenave F."/>
            <person name="Anthouard V."/>
            <person name="Vacherie B."/>
            <person name="Val M.-E."/>
            <person name="Fulton R.S."/>
            <person name="Minx P."/>
            <person name="Wilson R."/>
            <person name="Durrens P."/>
            <person name="Jean G."/>
            <person name="Marck C."/>
            <person name="Martin T."/>
            <person name="Nikolski M."/>
            <person name="Rolland T."/>
            <person name="Seret M.-L."/>
            <person name="Casaregola S."/>
            <person name="Despons L."/>
            <person name="Fairhead C."/>
            <person name="Fischer G."/>
            <person name="Lafontaine I."/>
            <person name="Leh V."/>
            <person name="Lemaire M."/>
            <person name="de Montigny J."/>
            <person name="Neuveglise C."/>
            <person name="Thierry A."/>
            <person name="Blanc-Lenfle I."/>
            <person name="Bleykasten C."/>
            <person name="Diffels J."/>
            <person name="Fritsch E."/>
            <person name="Frangeul L."/>
            <person name="Goeffon A."/>
            <person name="Jauniaux N."/>
            <person name="Kachouri-Lafond R."/>
            <person name="Payen C."/>
            <person name="Potier S."/>
            <person name="Pribylova L."/>
            <person name="Ozanne C."/>
            <person name="Richard G.-F."/>
            <person name="Sacerdot C."/>
            <person name="Straub M.-L."/>
            <person name="Talla E."/>
        </authorList>
    </citation>
    <scope>NUCLEOTIDE SEQUENCE [LARGE SCALE GENOMIC DNA]</scope>
    <source>
        <strain evidence="2">ATCC 56472 / CBS 6340 / NRRL Y-8284</strain>
    </source>
</reference>
<gene>
    <name evidence="1" type="ordered locus">KLTH0D16676g</name>
</gene>
<dbReference type="Proteomes" id="UP000002036">
    <property type="component" value="Chromosome D"/>
</dbReference>
<evidence type="ECO:0000313" key="2">
    <source>
        <dbReference type="Proteomes" id="UP000002036"/>
    </source>
</evidence>
<dbReference type="KEGG" id="lth:KLTH0D16676g"/>
<dbReference type="HOGENOM" id="CLU_2171530_0_0_1"/>
<dbReference type="EMBL" id="CU928168">
    <property type="protein sequence ID" value="CAR22995.1"/>
    <property type="molecule type" value="Genomic_DNA"/>
</dbReference>
<dbReference type="AlphaFoldDB" id="C5DFP0"/>
<proteinExistence type="predicted"/>
<evidence type="ECO:0000313" key="1">
    <source>
        <dbReference type="EMBL" id="CAR22995.1"/>
    </source>
</evidence>
<name>C5DFP0_LACTC</name>
<keyword evidence="2" id="KW-1185">Reference proteome</keyword>
<dbReference type="InParanoid" id="C5DFP0"/>
<accession>C5DFP0</accession>
<dbReference type="GeneID" id="8295681"/>
<organism evidence="1 2">
    <name type="scientific">Lachancea thermotolerans (strain ATCC 56472 / CBS 6340 / NRRL Y-8284)</name>
    <name type="common">Yeast</name>
    <name type="synonym">Kluyveromyces thermotolerans</name>
    <dbReference type="NCBI Taxonomy" id="559295"/>
    <lineage>
        <taxon>Eukaryota</taxon>
        <taxon>Fungi</taxon>
        <taxon>Dikarya</taxon>
        <taxon>Ascomycota</taxon>
        <taxon>Saccharomycotina</taxon>
        <taxon>Saccharomycetes</taxon>
        <taxon>Saccharomycetales</taxon>
        <taxon>Saccharomycetaceae</taxon>
        <taxon>Lachancea</taxon>
    </lineage>
</organism>
<dbReference type="RefSeq" id="XP_002553433.1">
    <property type="nucleotide sequence ID" value="XM_002553387.1"/>
</dbReference>